<evidence type="ECO:0000313" key="2">
    <source>
        <dbReference type="EMBL" id="CAA7048037.1"/>
    </source>
</evidence>
<dbReference type="OrthoDB" id="1110775at2759"/>
<evidence type="ECO:0000259" key="1">
    <source>
        <dbReference type="PROSITE" id="PS50181"/>
    </source>
</evidence>
<gene>
    <name evidence="2" type="ORF">MERR_LOCUS35272</name>
</gene>
<dbReference type="PANTHER" id="PTHR31111:SF130">
    <property type="entry name" value="F-BOX ASSOCIATED UBIQUITINATION EFFECTOR FAMILY PROTEIN"/>
    <property type="match status" value="1"/>
</dbReference>
<dbReference type="Pfam" id="PF08268">
    <property type="entry name" value="FBA_3"/>
    <property type="match status" value="1"/>
</dbReference>
<dbReference type="InterPro" id="IPR001810">
    <property type="entry name" value="F-box_dom"/>
</dbReference>
<dbReference type="AlphaFoldDB" id="A0A6D2KK14"/>
<dbReference type="PROSITE" id="PS50181">
    <property type="entry name" value="FBOX"/>
    <property type="match status" value="1"/>
</dbReference>
<dbReference type="InterPro" id="IPR017451">
    <property type="entry name" value="F-box-assoc_interact_dom"/>
</dbReference>
<feature type="domain" description="F-box" evidence="1">
    <location>
        <begin position="2"/>
        <end position="47"/>
    </location>
</feature>
<dbReference type="EMBL" id="CACVBM020001385">
    <property type="protein sequence ID" value="CAA7048037.1"/>
    <property type="molecule type" value="Genomic_DNA"/>
</dbReference>
<dbReference type="InterPro" id="IPR013187">
    <property type="entry name" value="F-box-assoc_dom_typ3"/>
</dbReference>
<comment type="caution">
    <text evidence="2">The sequence shown here is derived from an EMBL/GenBank/DDBJ whole genome shotgun (WGS) entry which is preliminary data.</text>
</comment>
<dbReference type="Pfam" id="PF00646">
    <property type="entry name" value="F-box"/>
    <property type="match status" value="1"/>
</dbReference>
<proteinExistence type="predicted"/>
<dbReference type="Gene3D" id="1.20.1280.50">
    <property type="match status" value="1"/>
</dbReference>
<organism evidence="2 3">
    <name type="scientific">Microthlaspi erraticum</name>
    <dbReference type="NCBI Taxonomy" id="1685480"/>
    <lineage>
        <taxon>Eukaryota</taxon>
        <taxon>Viridiplantae</taxon>
        <taxon>Streptophyta</taxon>
        <taxon>Embryophyta</taxon>
        <taxon>Tracheophyta</taxon>
        <taxon>Spermatophyta</taxon>
        <taxon>Magnoliopsida</taxon>
        <taxon>eudicotyledons</taxon>
        <taxon>Gunneridae</taxon>
        <taxon>Pentapetalae</taxon>
        <taxon>rosids</taxon>
        <taxon>malvids</taxon>
        <taxon>Brassicales</taxon>
        <taxon>Brassicaceae</taxon>
        <taxon>Coluteocarpeae</taxon>
        <taxon>Microthlaspi</taxon>
    </lineage>
</organism>
<dbReference type="SUPFAM" id="SSF81383">
    <property type="entry name" value="F-box domain"/>
    <property type="match status" value="1"/>
</dbReference>
<dbReference type="SMART" id="SM00256">
    <property type="entry name" value="FBOX"/>
    <property type="match status" value="1"/>
</dbReference>
<protein>
    <recommendedName>
        <fullName evidence="1">F-box domain-containing protein</fullName>
    </recommendedName>
</protein>
<accession>A0A6D2KK14</accession>
<dbReference type="CDD" id="cd22157">
    <property type="entry name" value="F-box_AtFBW1-like"/>
    <property type="match status" value="1"/>
</dbReference>
<dbReference type="PANTHER" id="PTHR31111">
    <property type="entry name" value="BNAA05G37150D PROTEIN-RELATED"/>
    <property type="match status" value="1"/>
</dbReference>
<evidence type="ECO:0000313" key="3">
    <source>
        <dbReference type="Proteomes" id="UP000467841"/>
    </source>
</evidence>
<dbReference type="InterPro" id="IPR036047">
    <property type="entry name" value="F-box-like_dom_sf"/>
</dbReference>
<sequence length="350" mass="40023">MILTLDSIPTELIMEILLRLPSKSIAMFSCVSKQWESILSSPYFTELFLTKSSAQPRKKGLLIPAKREHNGVPVVCNPNTGRYATLPYLTRYRKANSFFGFDPIDKQFKVLFIAYPSDDRHKILSLGTGKMKWRRIKCPLRHDVVSEGICINGVLYYVADPSGWDGDHKSDCVIVCFDVRSETFKWIYLESFCELINYNGKLGVIYLEDRVEANAFGLRVWVLEDLEKEEWSKSEYSLRDDKLIYDDVSECVSVVGVTATGEIILSFSYFSSERPFYVFYFNPETKTLKSVEIKGFGDIVGCVSPNVYTFVNHVEDLNVNKAKLLNSSIYAPYVIKAYSESEEEEEESAE</sequence>
<keyword evidence="3" id="KW-1185">Reference proteome</keyword>
<dbReference type="Proteomes" id="UP000467841">
    <property type="component" value="Unassembled WGS sequence"/>
</dbReference>
<dbReference type="NCBIfam" id="TIGR01640">
    <property type="entry name" value="F_box_assoc_1"/>
    <property type="match status" value="1"/>
</dbReference>
<name>A0A6D2KK14_9BRAS</name>
<reference evidence="2" key="1">
    <citation type="submission" date="2020-01" db="EMBL/GenBank/DDBJ databases">
        <authorList>
            <person name="Mishra B."/>
        </authorList>
    </citation>
    <scope>NUCLEOTIDE SEQUENCE [LARGE SCALE GENOMIC DNA]</scope>
</reference>